<evidence type="ECO:0000256" key="4">
    <source>
        <dbReference type="ARBA" id="ARBA00022692"/>
    </source>
</evidence>
<evidence type="ECO:0000256" key="10">
    <source>
        <dbReference type="ARBA" id="ARBA00024938"/>
    </source>
</evidence>
<dbReference type="PANTHER" id="PTHR13448">
    <property type="entry name" value="TRANSMEMBRANE PROTEIN 214"/>
    <property type="match status" value="1"/>
</dbReference>
<reference evidence="12" key="1">
    <citation type="submission" date="2020-11" db="EMBL/GenBank/DDBJ databases">
        <authorList>
            <person name="Tran Van P."/>
        </authorList>
    </citation>
    <scope>NUCLEOTIDE SEQUENCE</scope>
</reference>
<dbReference type="PANTHER" id="PTHR13448:SF0">
    <property type="entry name" value="TRANSMEMBRANE PROTEIN 214"/>
    <property type="match status" value="1"/>
</dbReference>
<sequence length="787" mass="90320">MASNGWETVGKKKSAKNSAKGPKARKPLDVSDQIESTGHISLSETNFQLFNDMESRKLQKQNNQKSVVDQNHDNEAIDKKAAKNKPKKKTNGAAESPKATKPSKPLTFEQLAKELKVSEFEKVSDETKVKFPDMPLIWLKDIAYFLNGKFPNVEPEDVTFADKSIDYPSCALPGNVLDFINRNIRQCPQPILQLIQEQLLQNLVKMVGPTMGFRIMLQCISTQYPAFTVNNIQKFVQHRISYSNRQPVCLTILWVASQSSKRDLKSGINIWLELMLPIIGQKAYSKFIIDSLRTLLELHSNTKITGDVLDVKKFFVIFDTIHSPANGLQQNLQKQLEVLYPKLKLISIYNNPKTNASLYFPYLFERLNSDKLFHQRQELLEELTKCLASDVQSFSVWRTLYSQNLTQSAQLLVYLSDNYRSLPSTLSKKLLTETVLSFRNTNDDSRAEGKPLKEGHEACEAQCETLLTTMSSWKFPIKSTLLVLTILLAVLLAYDTKSHGSFQKSYTGNLLKQTGTLPVVEQAYNKIETYSLITYSWLSVNVPVYWKSVSAVISPYLNTFWAKFTEVMIILWNSTESVSAVISPYLNTFWAKFTEVMIILWNSTEVLRNWIHKTIPPILETITDDLVPKLQSFLWQITSQMHTYFNICWAFILKNATIVFISPYLNTFWAKFTEVMIILWNSTEVLRNWIHKTIPPILETITDDLVPKLQSFLWQITSQMHTYFNICWAFILKNATIVSNWLQTNVLTGSLAPENIQKVLIQAIDVLQTYMWDAYQWTASQFKALTN</sequence>
<keyword evidence="4" id="KW-0812">Transmembrane</keyword>
<comment type="subunit">
    <text evidence="3">Constitutively interacts with CASP4; required for the localization of procaspase 4 to the ER.</text>
</comment>
<keyword evidence="6" id="KW-0256">Endoplasmic reticulum</keyword>
<evidence type="ECO:0000313" key="12">
    <source>
        <dbReference type="EMBL" id="CAD7647719.1"/>
    </source>
</evidence>
<evidence type="ECO:0000313" key="13">
    <source>
        <dbReference type="Proteomes" id="UP000728032"/>
    </source>
</evidence>
<dbReference type="GO" id="GO:0005794">
    <property type="term" value="C:Golgi apparatus"/>
    <property type="evidence" value="ECO:0007669"/>
    <property type="project" value="TreeGrafter"/>
</dbReference>
<evidence type="ECO:0000256" key="3">
    <source>
        <dbReference type="ARBA" id="ARBA00011720"/>
    </source>
</evidence>
<keyword evidence="13" id="KW-1185">Reference proteome</keyword>
<evidence type="ECO:0000256" key="5">
    <source>
        <dbReference type="ARBA" id="ARBA00022703"/>
    </source>
</evidence>
<evidence type="ECO:0000256" key="1">
    <source>
        <dbReference type="ARBA" id="ARBA00004477"/>
    </source>
</evidence>
<dbReference type="Pfam" id="PF10151">
    <property type="entry name" value="TMEM214"/>
    <property type="match status" value="2"/>
</dbReference>
<dbReference type="AlphaFoldDB" id="A0A7R9LW36"/>
<evidence type="ECO:0000256" key="6">
    <source>
        <dbReference type="ARBA" id="ARBA00022824"/>
    </source>
</evidence>
<evidence type="ECO:0000256" key="8">
    <source>
        <dbReference type="ARBA" id="ARBA00023136"/>
    </source>
</evidence>
<proteinExistence type="inferred from homology"/>
<accession>A0A7R9LW36</accession>
<dbReference type="GO" id="GO:0005789">
    <property type="term" value="C:endoplasmic reticulum membrane"/>
    <property type="evidence" value="ECO:0007669"/>
    <property type="project" value="UniProtKB-SubCell"/>
</dbReference>
<feature type="compositionally biased region" description="Basic and acidic residues" evidence="11">
    <location>
        <begin position="70"/>
        <end position="81"/>
    </location>
</feature>
<protein>
    <recommendedName>
        <fullName evidence="14">Transmembrane protein 214</fullName>
    </recommendedName>
</protein>
<dbReference type="InterPro" id="IPR019308">
    <property type="entry name" value="TMEM214"/>
</dbReference>
<organism evidence="12">
    <name type="scientific">Oppiella nova</name>
    <dbReference type="NCBI Taxonomy" id="334625"/>
    <lineage>
        <taxon>Eukaryota</taxon>
        <taxon>Metazoa</taxon>
        <taxon>Ecdysozoa</taxon>
        <taxon>Arthropoda</taxon>
        <taxon>Chelicerata</taxon>
        <taxon>Arachnida</taxon>
        <taxon>Acari</taxon>
        <taxon>Acariformes</taxon>
        <taxon>Sarcoptiformes</taxon>
        <taxon>Oribatida</taxon>
        <taxon>Brachypylina</taxon>
        <taxon>Oppioidea</taxon>
        <taxon>Oppiidae</taxon>
        <taxon>Oppiella</taxon>
    </lineage>
</organism>
<keyword evidence="5" id="KW-0053">Apoptosis</keyword>
<feature type="compositionally biased region" description="Polar residues" evidence="11">
    <location>
        <begin position="60"/>
        <end position="69"/>
    </location>
</feature>
<evidence type="ECO:0000256" key="9">
    <source>
        <dbReference type="ARBA" id="ARBA00023180"/>
    </source>
</evidence>
<dbReference type="EMBL" id="CAJPVJ010002858">
    <property type="protein sequence ID" value="CAG2166877.1"/>
    <property type="molecule type" value="Genomic_DNA"/>
</dbReference>
<comment type="subcellular location">
    <subcellularLocation>
        <location evidence="1">Endoplasmic reticulum membrane</location>
        <topology evidence="1">Multi-pass membrane protein</topology>
    </subcellularLocation>
</comment>
<keyword evidence="8" id="KW-0472">Membrane</keyword>
<keyword evidence="7" id="KW-1133">Transmembrane helix</keyword>
<feature type="region of interest" description="Disordered" evidence="11">
    <location>
        <begin position="53"/>
        <end position="107"/>
    </location>
</feature>
<evidence type="ECO:0000256" key="7">
    <source>
        <dbReference type="ARBA" id="ARBA00022989"/>
    </source>
</evidence>
<dbReference type="GO" id="GO:0006915">
    <property type="term" value="P:apoptotic process"/>
    <property type="evidence" value="ECO:0007669"/>
    <property type="project" value="UniProtKB-KW"/>
</dbReference>
<dbReference type="OrthoDB" id="10022292at2759"/>
<gene>
    <name evidence="12" type="ORF">ONB1V03_LOCUS6392</name>
</gene>
<evidence type="ECO:0008006" key="14">
    <source>
        <dbReference type="Google" id="ProtNLM"/>
    </source>
</evidence>
<evidence type="ECO:0000256" key="11">
    <source>
        <dbReference type="SAM" id="MobiDB-lite"/>
    </source>
</evidence>
<comment type="function">
    <text evidence="10">Critical mediator, in cooperation with CASP4, of endoplasmic reticulum-stress induced apoptosis. Required or the activation of CASP4 following endoplasmic reticulum stress.</text>
</comment>
<dbReference type="Proteomes" id="UP000728032">
    <property type="component" value="Unassembled WGS sequence"/>
</dbReference>
<keyword evidence="9" id="KW-0325">Glycoprotein</keyword>
<evidence type="ECO:0000256" key="2">
    <source>
        <dbReference type="ARBA" id="ARBA00007984"/>
    </source>
</evidence>
<comment type="similarity">
    <text evidence="2">Belongs to the TMEM214 family.</text>
</comment>
<dbReference type="EMBL" id="OC917683">
    <property type="protein sequence ID" value="CAD7647719.1"/>
    <property type="molecule type" value="Genomic_DNA"/>
</dbReference>
<name>A0A7R9LW36_9ACAR</name>
<feature type="region of interest" description="Disordered" evidence="11">
    <location>
        <begin position="1"/>
        <end position="37"/>
    </location>
</feature>